<comment type="similarity">
    <text evidence="9">Belongs to the nuclear hormone receptor family.</text>
</comment>
<feature type="compositionally biased region" description="Polar residues" evidence="10">
    <location>
        <begin position="33"/>
        <end position="44"/>
    </location>
</feature>
<dbReference type="Proteomes" id="UP001165740">
    <property type="component" value="Chromosome 1"/>
</dbReference>
<evidence type="ECO:0000256" key="7">
    <source>
        <dbReference type="ARBA" id="ARBA00023170"/>
    </source>
</evidence>
<dbReference type="PANTHER" id="PTHR24082:SF283">
    <property type="entry name" value="NUCLEAR HORMONE RECEPTOR HR96"/>
    <property type="match status" value="1"/>
</dbReference>
<dbReference type="PROSITE" id="PS51843">
    <property type="entry name" value="NR_LBD"/>
    <property type="match status" value="1"/>
</dbReference>
<dbReference type="GeneID" id="106065024"/>
<evidence type="ECO:0000256" key="6">
    <source>
        <dbReference type="ARBA" id="ARBA00023163"/>
    </source>
</evidence>
<accession>A0A2C9K771</accession>
<evidence type="ECO:0000256" key="9">
    <source>
        <dbReference type="RuleBase" id="RU004334"/>
    </source>
</evidence>
<reference evidence="16" key="2">
    <citation type="submission" date="2025-04" db="UniProtKB">
        <authorList>
            <consortium name="RefSeq"/>
        </authorList>
    </citation>
    <scope>IDENTIFICATION</scope>
</reference>
<dbReference type="SMART" id="SM00399">
    <property type="entry name" value="ZnF_C4"/>
    <property type="match status" value="1"/>
</dbReference>
<dbReference type="Pfam" id="PF00105">
    <property type="entry name" value="zf-C4"/>
    <property type="match status" value="1"/>
</dbReference>
<proteinExistence type="inferred from homology"/>
<keyword evidence="5 9" id="KW-0238">DNA-binding</keyword>
<dbReference type="GO" id="GO:0045944">
    <property type="term" value="P:positive regulation of transcription by RNA polymerase II"/>
    <property type="evidence" value="ECO:0007669"/>
    <property type="project" value="TreeGrafter"/>
</dbReference>
<dbReference type="InterPro" id="IPR035500">
    <property type="entry name" value="NHR-like_dom_sf"/>
</dbReference>
<keyword evidence="6 9" id="KW-0804">Transcription</keyword>
<dbReference type="InterPro" id="IPR013088">
    <property type="entry name" value="Znf_NHR/GATA"/>
</dbReference>
<dbReference type="RefSeq" id="XP_013079217.1">
    <property type="nucleotide sequence ID" value="XM_013223763.2"/>
</dbReference>
<dbReference type="VEuPathDB" id="VectorBase:BGLAX_047761"/>
<dbReference type="PRINTS" id="PR00047">
    <property type="entry name" value="STROIDFINGER"/>
</dbReference>
<dbReference type="GO" id="GO:0000122">
    <property type="term" value="P:negative regulation of transcription by RNA polymerase II"/>
    <property type="evidence" value="ECO:0007669"/>
    <property type="project" value="TreeGrafter"/>
</dbReference>
<dbReference type="Proteomes" id="UP000076420">
    <property type="component" value="Unassembled WGS sequence"/>
</dbReference>
<dbReference type="Pfam" id="PF00104">
    <property type="entry name" value="Hormone_recep"/>
    <property type="match status" value="1"/>
</dbReference>
<evidence type="ECO:0000256" key="10">
    <source>
        <dbReference type="SAM" id="MobiDB-lite"/>
    </source>
</evidence>
<evidence type="ECO:0000256" key="1">
    <source>
        <dbReference type="ARBA" id="ARBA00022723"/>
    </source>
</evidence>
<dbReference type="PROSITE" id="PS51030">
    <property type="entry name" value="NUCLEAR_REC_DBD_2"/>
    <property type="match status" value="1"/>
</dbReference>
<keyword evidence="1 9" id="KW-0479">Metal-binding</keyword>
<dbReference type="PANTHER" id="PTHR24082">
    <property type="entry name" value="NUCLEAR HORMONE RECEPTOR"/>
    <property type="match status" value="1"/>
</dbReference>
<evidence type="ECO:0000256" key="2">
    <source>
        <dbReference type="ARBA" id="ARBA00022771"/>
    </source>
</evidence>
<evidence type="ECO:0000256" key="8">
    <source>
        <dbReference type="ARBA" id="ARBA00023242"/>
    </source>
</evidence>
<evidence type="ECO:0000313" key="14">
    <source>
        <dbReference type="Proteomes" id="UP000076420"/>
    </source>
</evidence>
<evidence type="ECO:0000313" key="13">
    <source>
        <dbReference type="EnsemblMetazoa" id="BGLB014430-PC"/>
    </source>
</evidence>
<dbReference type="Gene3D" id="1.10.565.10">
    <property type="entry name" value="Retinoid X Receptor"/>
    <property type="match status" value="1"/>
</dbReference>
<dbReference type="GO" id="GO:0000978">
    <property type="term" value="F:RNA polymerase II cis-regulatory region sequence-specific DNA binding"/>
    <property type="evidence" value="ECO:0007669"/>
    <property type="project" value="TreeGrafter"/>
</dbReference>
<dbReference type="SUPFAM" id="SSF48508">
    <property type="entry name" value="Nuclear receptor ligand-binding domain"/>
    <property type="match status" value="1"/>
</dbReference>
<dbReference type="InterPro" id="IPR050234">
    <property type="entry name" value="Nuclear_hormone_rcpt_NR1"/>
</dbReference>
<evidence type="ECO:0000259" key="12">
    <source>
        <dbReference type="PROSITE" id="PS51843"/>
    </source>
</evidence>
<feature type="region of interest" description="Disordered" evidence="10">
    <location>
        <begin position="143"/>
        <end position="254"/>
    </location>
</feature>
<dbReference type="Gene3D" id="3.30.50.10">
    <property type="entry name" value="Erythroid Transcription Factor GATA-1, subunit A"/>
    <property type="match status" value="1"/>
</dbReference>
<dbReference type="InterPro" id="IPR001723">
    <property type="entry name" value="Nuclear_hrmn_rcpt"/>
</dbReference>
<evidence type="ECO:0000256" key="3">
    <source>
        <dbReference type="ARBA" id="ARBA00022833"/>
    </source>
</evidence>
<keyword evidence="7 9" id="KW-0675">Receptor</keyword>
<evidence type="ECO:0000313" key="15">
    <source>
        <dbReference type="Proteomes" id="UP001165740"/>
    </source>
</evidence>
<evidence type="ECO:0000256" key="5">
    <source>
        <dbReference type="ARBA" id="ARBA00023125"/>
    </source>
</evidence>
<evidence type="ECO:0000313" key="16">
    <source>
        <dbReference type="RefSeq" id="XP_013079217.1"/>
    </source>
</evidence>
<dbReference type="STRING" id="6526.A0A2C9K771"/>
<dbReference type="SUPFAM" id="SSF57716">
    <property type="entry name" value="Glucocorticoid receptor-like (DNA-binding domain)"/>
    <property type="match status" value="1"/>
</dbReference>
<organism evidence="13 14">
    <name type="scientific">Biomphalaria glabrata</name>
    <name type="common">Bloodfluke planorb</name>
    <name type="synonym">Freshwater snail</name>
    <dbReference type="NCBI Taxonomy" id="6526"/>
    <lineage>
        <taxon>Eukaryota</taxon>
        <taxon>Metazoa</taxon>
        <taxon>Spiralia</taxon>
        <taxon>Lophotrochozoa</taxon>
        <taxon>Mollusca</taxon>
        <taxon>Gastropoda</taxon>
        <taxon>Heterobranchia</taxon>
        <taxon>Euthyneura</taxon>
        <taxon>Panpulmonata</taxon>
        <taxon>Hygrophila</taxon>
        <taxon>Lymnaeoidea</taxon>
        <taxon>Planorbidae</taxon>
        <taxon>Biomphalaria</taxon>
    </lineage>
</organism>
<reference evidence="13" key="1">
    <citation type="submission" date="2020-05" db="UniProtKB">
        <authorList>
            <consortium name="EnsemblMetazoa"/>
        </authorList>
    </citation>
    <scope>IDENTIFICATION</scope>
    <source>
        <strain evidence="13">BB02</strain>
    </source>
</reference>
<dbReference type="GO" id="GO:0030154">
    <property type="term" value="P:cell differentiation"/>
    <property type="evidence" value="ECO:0007669"/>
    <property type="project" value="TreeGrafter"/>
</dbReference>
<dbReference type="VEuPathDB" id="VectorBase:BGLB014430"/>
<dbReference type="KEGG" id="bgt:106065024"/>
<feature type="region of interest" description="Disordered" evidence="10">
    <location>
        <begin position="33"/>
        <end position="55"/>
    </location>
</feature>
<name>A0A2C9K771_BIOGL</name>
<feature type="domain" description="Nuclear receptor" evidence="11">
    <location>
        <begin position="60"/>
        <end position="135"/>
    </location>
</feature>
<feature type="compositionally biased region" description="Polar residues" evidence="10">
    <location>
        <begin position="212"/>
        <end position="227"/>
    </location>
</feature>
<dbReference type="GO" id="GO:0005634">
    <property type="term" value="C:nucleus"/>
    <property type="evidence" value="ECO:0007669"/>
    <property type="project" value="UniProtKB-SubCell"/>
</dbReference>
<feature type="domain" description="NR LBD" evidence="12">
    <location>
        <begin position="324"/>
        <end position="557"/>
    </location>
</feature>
<dbReference type="GO" id="GO:0008270">
    <property type="term" value="F:zinc ion binding"/>
    <property type="evidence" value="ECO:0007669"/>
    <property type="project" value="UniProtKB-KW"/>
</dbReference>
<dbReference type="OMA" id="HSYISMW"/>
<dbReference type="EnsemblMetazoa" id="BGLB014430-RC">
    <property type="protein sequence ID" value="BGLB014430-PC"/>
    <property type="gene ID" value="BGLB014430"/>
</dbReference>
<dbReference type="PRINTS" id="PR00398">
    <property type="entry name" value="STRDHORMONER"/>
</dbReference>
<comment type="subcellular location">
    <subcellularLocation>
        <location evidence="9">Nucleus</location>
    </subcellularLocation>
</comment>
<dbReference type="AlphaFoldDB" id="A0A2C9K771"/>
<keyword evidence="15" id="KW-1185">Reference proteome</keyword>
<feature type="compositionally biased region" description="Polar residues" evidence="10">
    <location>
        <begin position="161"/>
        <end position="173"/>
    </location>
</feature>
<evidence type="ECO:0000256" key="4">
    <source>
        <dbReference type="ARBA" id="ARBA00023015"/>
    </source>
</evidence>
<dbReference type="OrthoDB" id="6352325at2759"/>
<dbReference type="InterPro" id="IPR000536">
    <property type="entry name" value="Nucl_hrmn_rcpt_lig-bd"/>
</dbReference>
<keyword evidence="4 9" id="KW-0805">Transcription regulation</keyword>
<keyword evidence="8 9" id="KW-0539">Nucleus</keyword>
<dbReference type="EnsemblMetazoa" id="BGLB014430-RD">
    <property type="protein sequence ID" value="BGLB014430-PD"/>
    <property type="gene ID" value="BGLB014430"/>
</dbReference>
<dbReference type="GO" id="GO:0004879">
    <property type="term" value="F:nuclear receptor activity"/>
    <property type="evidence" value="ECO:0007669"/>
    <property type="project" value="TreeGrafter"/>
</dbReference>
<protein>
    <submittedName>
        <fullName evidence="16">Nuclear hormone receptor HR96-like isoform X1</fullName>
    </submittedName>
</protein>
<evidence type="ECO:0000259" key="11">
    <source>
        <dbReference type="PROSITE" id="PS51030"/>
    </source>
</evidence>
<keyword evidence="2 9" id="KW-0863">Zinc-finger</keyword>
<dbReference type="SMART" id="SM00430">
    <property type="entry name" value="HOLI"/>
    <property type="match status" value="1"/>
</dbReference>
<gene>
    <name evidence="13" type="primary">106065024</name>
    <name evidence="16" type="synonym">LOC106065024</name>
</gene>
<sequence length="557" mass="63657">MTEFSPTAQFPVRWLENFYSYTPHSYISMWESNWSSPPSRTASQSKREQKRRPKPKDGTILICGVCGDRALGYNFDAISCESCKAFFRRNALKAKPFTCSFEGNCKLDAHTRKFCSGCRLKKCFTIGMKKEWILNEDQLVKRRQRQQSRGHGSSGNPDIQPCSSTSNDLNGDDSSMPPYIHQNGPVSHLMPGSNNSNDFMPLTPANYFDTASPPQKRQYSLSFDGSGSPTSTTSPPIPFSTQLQRNPLQGSLKPPVETLAKVPKVEYPPEEVEPFCRQKSLDFQDLVDSTDELSNCSLIKEEIVDDREDYTIPLNPIINTSLRELEAVYNEIFEAPYMPEHLPKLMEKPKTANQLFNMTDIFIRRLIRFAKHIPEFKSLKQEDQIHLLKGGIMEIFYLRSAISFDSKNSGWKFRLQQMSAPTEAPASQEAKVDSTIIKNVSAPMFMHHMVFVHELQEISKKDRIVLMLLFIIELMSPSRANLVDTRMVSLSQERHSMWLKAYLESLYPVSEAKVTYNKLLVKLQDVRNLGKESCEMAQQLDITNLEPLLVEVFDLNR</sequence>
<dbReference type="PROSITE" id="PS00031">
    <property type="entry name" value="NUCLEAR_REC_DBD_1"/>
    <property type="match status" value="1"/>
</dbReference>
<dbReference type="InterPro" id="IPR001628">
    <property type="entry name" value="Znf_hrmn_rcpt"/>
</dbReference>
<keyword evidence="3 9" id="KW-0862">Zinc</keyword>